<dbReference type="Proteomes" id="UP000005238">
    <property type="component" value="Unassembled WGS sequence"/>
</dbReference>
<dbReference type="AlphaFoldDB" id="H3H4E8"/>
<accession>H3H4E8</accession>
<keyword evidence="3" id="KW-1185">Reference proteome</keyword>
<protein>
    <submittedName>
        <fullName evidence="2">Uncharacterized protein</fullName>
    </submittedName>
</protein>
<organism evidence="2 3">
    <name type="scientific">Phytophthora ramorum</name>
    <name type="common">Sudden oak death agent</name>
    <dbReference type="NCBI Taxonomy" id="164328"/>
    <lineage>
        <taxon>Eukaryota</taxon>
        <taxon>Sar</taxon>
        <taxon>Stramenopiles</taxon>
        <taxon>Oomycota</taxon>
        <taxon>Peronosporomycetes</taxon>
        <taxon>Peronosporales</taxon>
        <taxon>Peronosporaceae</taxon>
        <taxon>Phytophthora</taxon>
    </lineage>
</organism>
<feature type="region of interest" description="Disordered" evidence="1">
    <location>
        <begin position="81"/>
        <end position="135"/>
    </location>
</feature>
<dbReference type="HOGENOM" id="CLU_1891274_0_0_1"/>
<evidence type="ECO:0000313" key="3">
    <source>
        <dbReference type="Proteomes" id="UP000005238"/>
    </source>
</evidence>
<evidence type="ECO:0000256" key="1">
    <source>
        <dbReference type="SAM" id="MobiDB-lite"/>
    </source>
</evidence>
<sequence>MAAKKTSDAAAAAAEAAMALELETAAVAVASIEAQQEAEAAAVRLQKQQQEEDELDVVAVGAVAHVIRRAFHTFYAYPEAEDHTTDASDADAATLADFEPLQVSEGPVEGSKQDEAQAQDKSPQDEPQVQEKVEE</sequence>
<dbReference type="VEuPathDB" id="FungiDB:KRP23_12263"/>
<dbReference type="STRING" id="164328.H3H4E8"/>
<dbReference type="EMBL" id="DS566186">
    <property type="status" value="NOT_ANNOTATED_CDS"/>
    <property type="molecule type" value="Genomic_DNA"/>
</dbReference>
<reference evidence="2" key="2">
    <citation type="submission" date="2015-06" db="UniProtKB">
        <authorList>
            <consortium name="EnsemblProtists"/>
        </authorList>
    </citation>
    <scope>IDENTIFICATION</scope>
    <source>
        <strain evidence="2">Pr102</strain>
    </source>
</reference>
<evidence type="ECO:0000313" key="2">
    <source>
        <dbReference type="EnsemblProtists" id="Phyra85443"/>
    </source>
</evidence>
<dbReference type="InParanoid" id="H3H4E8"/>
<dbReference type="EnsemblProtists" id="Phyra85443">
    <property type="protein sequence ID" value="Phyra85443"/>
    <property type="gene ID" value="Phyra85443"/>
</dbReference>
<reference evidence="3" key="1">
    <citation type="journal article" date="2006" name="Science">
        <title>Phytophthora genome sequences uncover evolutionary origins and mechanisms of pathogenesis.</title>
        <authorList>
            <person name="Tyler B.M."/>
            <person name="Tripathy S."/>
            <person name="Zhang X."/>
            <person name="Dehal P."/>
            <person name="Jiang R.H."/>
            <person name="Aerts A."/>
            <person name="Arredondo F.D."/>
            <person name="Baxter L."/>
            <person name="Bensasson D."/>
            <person name="Beynon J.L."/>
            <person name="Chapman J."/>
            <person name="Damasceno C.M."/>
            <person name="Dorrance A.E."/>
            <person name="Dou D."/>
            <person name="Dickerman A.W."/>
            <person name="Dubchak I.L."/>
            <person name="Garbelotto M."/>
            <person name="Gijzen M."/>
            <person name="Gordon S.G."/>
            <person name="Govers F."/>
            <person name="Grunwald N.J."/>
            <person name="Huang W."/>
            <person name="Ivors K.L."/>
            <person name="Jones R.W."/>
            <person name="Kamoun S."/>
            <person name="Krampis K."/>
            <person name="Lamour K.H."/>
            <person name="Lee M.K."/>
            <person name="McDonald W.H."/>
            <person name="Medina M."/>
            <person name="Meijer H.J."/>
            <person name="Nordberg E.K."/>
            <person name="Maclean D.J."/>
            <person name="Ospina-Giraldo M.D."/>
            <person name="Morris P.F."/>
            <person name="Phuntumart V."/>
            <person name="Putnam N.H."/>
            <person name="Rash S."/>
            <person name="Rose J.K."/>
            <person name="Sakihama Y."/>
            <person name="Salamov A.A."/>
            <person name="Savidor A."/>
            <person name="Scheuring C.F."/>
            <person name="Smith B.M."/>
            <person name="Sobral B.W."/>
            <person name="Terry A."/>
            <person name="Torto-Alalibo T.A."/>
            <person name="Win J."/>
            <person name="Xu Z."/>
            <person name="Zhang H."/>
            <person name="Grigoriev I.V."/>
            <person name="Rokhsar D.S."/>
            <person name="Boore J.L."/>
        </authorList>
    </citation>
    <scope>NUCLEOTIDE SEQUENCE [LARGE SCALE GENOMIC DNA]</scope>
    <source>
        <strain evidence="3">Pr102</strain>
    </source>
</reference>
<dbReference type="VEuPathDB" id="FungiDB:KRP22_9249"/>
<name>H3H4E8_PHYRM</name>
<proteinExistence type="predicted"/>